<sequence>MSSASSSRIESWKTTVDVRPECPEPCQHRLYLANQHSNLVSTPQKLLAPQLRRTVMEVRKSYTLTFSQLSMVVPPVAVSLTCQACGIS</sequence>
<accession>A0A5N5HQZ1</accession>
<protein>
    <submittedName>
        <fullName evidence="1">Uncharacterized protein</fullName>
    </submittedName>
</protein>
<dbReference type="EMBL" id="SMOL01000148">
    <property type="protein sequence ID" value="KAB2629257.1"/>
    <property type="molecule type" value="Genomic_DNA"/>
</dbReference>
<proteinExistence type="predicted"/>
<dbReference type="AlphaFoldDB" id="A0A5N5HQZ1"/>
<dbReference type="Proteomes" id="UP000327157">
    <property type="component" value="Chromosome 8"/>
</dbReference>
<comment type="caution">
    <text evidence="1">The sequence shown here is derived from an EMBL/GenBank/DDBJ whole genome shotgun (WGS) entry which is preliminary data.</text>
</comment>
<name>A0A5N5HQZ1_9ROSA</name>
<keyword evidence="2" id="KW-1185">Reference proteome</keyword>
<organism evidence="1 2">
    <name type="scientific">Pyrus ussuriensis x Pyrus communis</name>
    <dbReference type="NCBI Taxonomy" id="2448454"/>
    <lineage>
        <taxon>Eukaryota</taxon>
        <taxon>Viridiplantae</taxon>
        <taxon>Streptophyta</taxon>
        <taxon>Embryophyta</taxon>
        <taxon>Tracheophyta</taxon>
        <taxon>Spermatophyta</taxon>
        <taxon>Magnoliopsida</taxon>
        <taxon>eudicotyledons</taxon>
        <taxon>Gunneridae</taxon>
        <taxon>Pentapetalae</taxon>
        <taxon>rosids</taxon>
        <taxon>fabids</taxon>
        <taxon>Rosales</taxon>
        <taxon>Rosaceae</taxon>
        <taxon>Amygdaloideae</taxon>
        <taxon>Maleae</taxon>
        <taxon>Pyrus</taxon>
    </lineage>
</organism>
<reference evidence="1 2" key="1">
    <citation type="submission" date="2019-09" db="EMBL/GenBank/DDBJ databases">
        <authorList>
            <person name="Ou C."/>
        </authorList>
    </citation>
    <scope>NUCLEOTIDE SEQUENCE [LARGE SCALE GENOMIC DNA]</scope>
    <source>
        <strain evidence="1">S2</strain>
        <tissue evidence="1">Leaf</tissue>
    </source>
</reference>
<reference evidence="2" key="2">
    <citation type="submission" date="2019-10" db="EMBL/GenBank/DDBJ databases">
        <title>A de novo genome assembly of a pear dwarfing rootstock.</title>
        <authorList>
            <person name="Wang F."/>
            <person name="Wang J."/>
            <person name="Li S."/>
            <person name="Zhang Y."/>
            <person name="Fang M."/>
            <person name="Ma L."/>
            <person name="Zhao Y."/>
            <person name="Jiang S."/>
        </authorList>
    </citation>
    <scope>NUCLEOTIDE SEQUENCE [LARGE SCALE GENOMIC DNA]</scope>
</reference>
<evidence type="ECO:0000313" key="2">
    <source>
        <dbReference type="Proteomes" id="UP000327157"/>
    </source>
</evidence>
<reference evidence="1 2" key="3">
    <citation type="submission" date="2019-11" db="EMBL/GenBank/DDBJ databases">
        <title>A de novo genome assembly of a pear dwarfing rootstock.</title>
        <authorList>
            <person name="Wang F."/>
            <person name="Wang J."/>
            <person name="Li S."/>
            <person name="Zhang Y."/>
            <person name="Fang M."/>
            <person name="Ma L."/>
            <person name="Zhao Y."/>
            <person name="Jiang S."/>
        </authorList>
    </citation>
    <scope>NUCLEOTIDE SEQUENCE [LARGE SCALE GENOMIC DNA]</scope>
    <source>
        <strain evidence="1">S2</strain>
        <tissue evidence="1">Leaf</tissue>
    </source>
</reference>
<gene>
    <name evidence="1" type="ORF">D8674_034052</name>
</gene>
<evidence type="ECO:0000313" key="1">
    <source>
        <dbReference type="EMBL" id="KAB2629257.1"/>
    </source>
</evidence>